<keyword evidence="8 11" id="KW-1133">Transmembrane helix</keyword>
<evidence type="ECO:0000256" key="10">
    <source>
        <dbReference type="ARBA" id="ARBA00023136"/>
    </source>
</evidence>
<name>A0A3Q7H2R1_SOLLC</name>
<dbReference type="OMA" id="TNGLLCW"/>
<dbReference type="InterPro" id="IPR005578">
    <property type="entry name" value="Yif1_fam"/>
</dbReference>
<evidence type="ECO:0000256" key="3">
    <source>
        <dbReference type="ARBA" id="ARBA00009727"/>
    </source>
</evidence>
<reference evidence="12" key="2">
    <citation type="submission" date="2019-01" db="UniProtKB">
        <authorList>
            <consortium name="EnsemblPlants"/>
        </authorList>
    </citation>
    <scope>IDENTIFICATION</scope>
    <source>
        <strain evidence="12">cv. Heinz 1706</strain>
    </source>
</reference>
<dbReference type="Pfam" id="PF03878">
    <property type="entry name" value="YIF1"/>
    <property type="match status" value="1"/>
</dbReference>
<dbReference type="Proteomes" id="UP000004994">
    <property type="component" value="Chromosome 7"/>
</dbReference>
<dbReference type="STRING" id="4081.A0A3Q7H2R1"/>
<sequence length="296" mass="33607">MKFIKFLIIIIFILIFSYFCSIILMGSTMYETSQYHKKTCTKQIDTSFGNMLLFGAGSDLIKNELGAYGEKVLGSSSAYVQSNIGRYISNPQYYFQVNESYVKNKLKVILFPFLHKGHWMRTGHMARGEFSFKPPIYDINAPDLYIPMMAFGTYLVLAGYFLGITTKFSPEALGVQFTTGLLCWLLQILLLEATLHSLGSGEVPLLDIVAYSGYIFVNASIILLCRVIWDYAFYIVTIFECFCVGVFLIKTMKRILIGEVRTFEKHSTKRNYLLLLMALSQIPLLFWLGNVGVGAK</sequence>
<evidence type="ECO:0000256" key="11">
    <source>
        <dbReference type="SAM" id="Phobius"/>
    </source>
</evidence>
<dbReference type="PaxDb" id="4081-Solyc07g005670.1.1"/>
<feature type="transmembrane region" description="Helical" evidence="11">
    <location>
        <begin position="6"/>
        <end position="28"/>
    </location>
</feature>
<keyword evidence="9" id="KW-0333">Golgi apparatus</keyword>
<keyword evidence="10 11" id="KW-0472">Membrane</keyword>
<evidence type="ECO:0000256" key="9">
    <source>
        <dbReference type="ARBA" id="ARBA00023034"/>
    </source>
</evidence>
<evidence type="ECO:0000256" key="5">
    <source>
        <dbReference type="ARBA" id="ARBA00022692"/>
    </source>
</evidence>
<proteinExistence type="inferred from homology"/>
<dbReference type="GO" id="GO:0000139">
    <property type="term" value="C:Golgi membrane"/>
    <property type="evidence" value="ECO:0000318"/>
    <property type="project" value="GO_Central"/>
</dbReference>
<dbReference type="EnsemblPlants" id="Solyc07g005670.2.1">
    <property type="protein sequence ID" value="Solyc07g005670.2.1"/>
    <property type="gene ID" value="Solyc07g005670.2"/>
</dbReference>
<dbReference type="InParanoid" id="A0A3Q7H2R1"/>
<protein>
    <submittedName>
        <fullName evidence="12">Uncharacterized protein</fullName>
    </submittedName>
</protein>
<evidence type="ECO:0000256" key="6">
    <source>
        <dbReference type="ARBA" id="ARBA00022824"/>
    </source>
</evidence>
<comment type="similarity">
    <text evidence="3">Belongs to the YIF1 family.</text>
</comment>
<dbReference type="GO" id="GO:0005789">
    <property type="term" value="C:endoplasmic reticulum membrane"/>
    <property type="evidence" value="ECO:0000318"/>
    <property type="project" value="GO_Central"/>
</dbReference>
<reference evidence="12" key="1">
    <citation type="journal article" date="2012" name="Nature">
        <title>The tomato genome sequence provides insights into fleshy fruit evolution.</title>
        <authorList>
            <consortium name="Tomato Genome Consortium"/>
        </authorList>
    </citation>
    <scope>NUCLEOTIDE SEQUENCE [LARGE SCALE GENOMIC DNA]</scope>
    <source>
        <strain evidence="12">cv. Heinz 1706</strain>
    </source>
</reference>
<feature type="transmembrane region" description="Helical" evidence="11">
    <location>
        <begin position="231"/>
        <end position="251"/>
    </location>
</feature>
<feature type="transmembrane region" description="Helical" evidence="11">
    <location>
        <begin position="174"/>
        <end position="193"/>
    </location>
</feature>
<dbReference type="Gramene" id="Solyc07g005670.2.1">
    <property type="protein sequence ID" value="Solyc07g005670.2.1"/>
    <property type="gene ID" value="Solyc07g005670.2"/>
</dbReference>
<evidence type="ECO:0000313" key="12">
    <source>
        <dbReference type="EnsemblPlants" id="Solyc07g005670.2.1"/>
    </source>
</evidence>
<dbReference type="GO" id="GO:0015031">
    <property type="term" value="P:protein transport"/>
    <property type="evidence" value="ECO:0007669"/>
    <property type="project" value="UniProtKB-KW"/>
</dbReference>
<dbReference type="GO" id="GO:0006888">
    <property type="term" value="P:endoplasmic reticulum to Golgi vesicle-mediated transport"/>
    <property type="evidence" value="ECO:0000318"/>
    <property type="project" value="GO_Central"/>
</dbReference>
<dbReference type="GO" id="GO:0030134">
    <property type="term" value="C:COPII-coated ER to Golgi transport vesicle"/>
    <property type="evidence" value="ECO:0000318"/>
    <property type="project" value="GO_Central"/>
</dbReference>
<keyword evidence="6" id="KW-0256">Endoplasmic reticulum</keyword>
<evidence type="ECO:0000256" key="1">
    <source>
        <dbReference type="ARBA" id="ARBA00004477"/>
    </source>
</evidence>
<dbReference type="GO" id="GO:0005793">
    <property type="term" value="C:endoplasmic reticulum-Golgi intermediate compartment"/>
    <property type="evidence" value="ECO:0000318"/>
    <property type="project" value="GO_Central"/>
</dbReference>
<evidence type="ECO:0000256" key="4">
    <source>
        <dbReference type="ARBA" id="ARBA00022448"/>
    </source>
</evidence>
<feature type="transmembrane region" description="Helical" evidence="11">
    <location>
        <begin position="144"/>
        <end position="162"/>
    </location>
</feature>
<dbReference type="AlphaFoldDB" id="A0A3Q7H2R1"/>
<organism evidence="12">
    <name type="scientific">Solanum lycopersicum</name>
    <name type="common">Tomato</name>
    <name type="synonym">Lycopersicon esculentum</name>
    <dbReference type="NCBI Taxonomy" id="4081"/>
    <lineage>
        <taxon>Eukaryota</taxon>
        <taxon>Viridiplantae</taxon>
        <taxon>Streptophyta</taxon>
        <taxon>Embryophyta</taxon>
        <taxon>Tracheophyta</taxon>
        <taxon>Spermatophyta</taxon>
        <taxon>Magnoliopsida</taxon>
        <taxon>eudicotyledons</taxon>
        <taxon>Gunneridae</taxon>
        <taxon>Pentapetalae</taxon>
        <taxon>asterids</taxon>
        <taxon>lamiids</taxon>
        <taxon>Solanales</taxon>
        <taxon>Solanaceae</taxon>
        <taxon>Solanoideae</taxon>
        <taxon>Solaneae</taxon>
        <taxon>Solanum</taxon>
        <taxon>Solanum subgen. Lycopersicon</taxon>
    </lineage>
</organism>
<keyword evidence="13" id="KW-1185">Reference proteome</keyword>
<dbReference type="PANTHER" id="PTHR14083:SF3">
    <property type="entry name" value="PROTEIN YIF1B-LIKE"/>
    <property type="match status" value="1"/>
</dbReference>
<evidence type="ECO:0000256" key="7">
    <source>
        <dbReference type="ARBA" id="ARBA00022927"/>
    </source>
</evidence>
<accession>A0A3Q7H2R1</accession>
<keyword evidence="7" id="KW-0653">Protein transport</keyword>
<evidence type="ECO:0000256" key="2">
    <source>
        <dbReference type="ARBA" id="ARBA00004653"/>
    </source>
</evidence>
<feature type="transmembrane region" description="Helical" evidence="11">
    <location>
        <begin position="205"/>
        <end position="225"/>
    </location>
</feature>
<comment type="subcellular location">
    <subcellularLocation>
        <location evidence="1">Endoplasmic reticulum membrane</location>
        <topology evidence="1">Multi-pass membrane protein</topology>
    </subcellularLocation>
    <subcellularLocation>
        <location evidence="2">Golgi apparatus membrane</location>
        <topology evidence="2">Multi-pass membrane protein</topology>
    </subcellularLocation>
</comment>
<dbReference type="PANTHER" id="PTHR14083">
    <property type="entry name" value="YIP1 INTERACTING FACTOR HOMOLOG YIF1 PROTEIN"/>
    <property type="match status" value="1"/>
</dbReference>
<evidence type="ECO:0000256" key="8">
    <source>
        <dbReference type="ARBA" id="ARBA00022989"/>
    </source>
</evidence>
<keyword evidence="4" id="KW-0813">Transport</keyword>
<feature type="transmembrane region" description="Helical" evidence="11">
    <location>
        <begin position="272"/>
        <end position="293"/>
    </location>
</feature>
<keyword evidence="5 11" id="KW-0812">Transmembrane</keyword>
<evidence type="ECO:0000313" key="13">
    <source>
        <dbReference type="Proteomes" id="UP000004994"/>
    </source>
</evidence>